<keyword evidence="2" id="KW-1133">Transmembrane helix</keyword>
<protein>
    <recommendedName>
        <fullName evidence="7">MANSC domain-containing protein</fullName>
    </recommendedName>
</protein>
<accession>R7UY13</accession>
<dbReference type="HOGENOM" id="CLU_858544_0_0_1"/>
<feature type="compositionally biased region" description="Low complexity" evidence="1">
    <location>
        <begin position="183"/>
        <end position="225"/>
    </location>
</feature>
<name>R7UY13_CAPTE</name>
<reference evidence="5" key="3">
    <citation type="submission" date="2015-06" db="UniProtKB">
        <authorList>
            <consortium name="EnsemblMetazoa"/>
        </authorList>
    </citation>
    <scope>IDENTIFICATION</scope>
</reference>
<evidence type="ECO:0008006" key="7">
    <source>
        <dbReference type="Google" id="ProtNLM"/>
    </source>
</evidence>
<dbReference type="EMBL" id="AMQN01000869">
    <property type="status" value="NOT_ANNOTATED_CDS"/>
    <property type="molecule type" value="Genomic_DNA"/>
</dbReference>
<keyword evidence="2" id="KW-0472">Membrane</keyword>
<evidence type="ECO:0000313" key="5">
    <source>
        <dbReference type="EnsemblMetazoa" id="CapteP221607"/>
    </source>
</evidence>
<feature type="chain" id="PRO_5008788541" description="MANSC domain-containing protein" evidence="3">
    <location>
        <begin position="23"/>
        <end position="324"/>
    </location>
</feature>
<keyword evidence="2" id="KW-0812">Transmembrane</keyword>
<reference evidence="6" key="1">
    <citation type="submission" date="2012-12" db="EMBL/GenBank/DDBJ databases">
        <authorList>
            <person name="Hellsten U."/>
            <person name="Grimwood J."/>
            <person name="Chapman J.A."/>
            <person name="Shapiro H."/>
            <person name="Aerts A."/>
            <person name="Otillar R.P."/>
            <person name="Terry A.Y."/>
            <person name="Boore J.L."/>
            <person name="Simakov O."/>
            <person name="Marletaz F."/>
            <person name="Cho S.-J."/>
            <person name="Edsinger-Gonzales E."/>
            <person name="Havlak P."/>
            <person name="Kuo D.-H."/>
            <person name="Larsson T."/>
            <person name="Lv J."/>
            <person name="Arendt D."/>
            <person name="Savage R."/>
            <person name="Osoegawa K."/>
            <person name="de Jong P."/>
            <person name="Lindberg D.R."/>
            <person name="Seaver E.C."/>
            <person name="Weisblat D.A."/>
            <person name="Putnam N.H."/>
            <person name="Grigoriev I.V."/>
            <person name="Rokhsar D.S."/>
        </authorList>
    </citation>
    <scope>NUCLEOTIDE SEQUENCE</scope>
    <source>
        <strain evidence="6">I ESC-2004</strain>
    </source>
</reference>
<evidence type="ECO:0000256" key="2">
    <source>
        <dbReference type="SAM" id="Phobius"/>
    </source>
</evidence>
<evidence type="ECO:0000313" key="4">
    <source>
        <dbReference type="EMBL" id="ELU11473.1"/>
    </source>
</evidence>
<gene>
    <name evidence="4" type="ORF">CAPTEDRAFT_221607</name>
</gene>
<feature type="transmembrane region" description="Helical" evidence="2">
    <location>
        <begin position="273"/>
        <end position="293"/>
    </location>
</feature>
<dbReference type="EMBL" id="KB296703">
    <property type="protein sequence ID" value="ELU11473.1"/>
    <property type="molecule type" value="Genomic_DNA"/>
</dbReference>
<dbReference type="EnsemblMetazoa" id="CapteT221607">
    <property type="protein sequence ID" value="CapteP221607"/>
    <property type="gene ID" value="CapteG221607"/>
</dbReference>
<proteinExistence type="predicted"/>
<organism evidence="4">
    <name type="scientific">Capitella teleta</name>
    <name type="common">Polychaete worm</name>
    <dbReference type="NCBI Taxonomy" id="283909"/>
    <lineage>
        <taxon>Eukaryota</taxon>
        <taxon>Metazoa</taxon>
        <taxon>Spiralia</taxon>
        <taxon>Lophotrochozoa</taxon>
        <taxon>Annelida</taxon>
        <taxon>Polychaeta</taxon>
        <taxon>Sedentaria</taxon>
        <taxon>Scolecida</taxon>
        <taxon>Capitellidae</taxon>
        <taxon>Capitella</taxon>
    </lineage>
</organism>
<evidence type="ECO:0000256" key="3">
    <source>
        <dbReference type="SAM" id="SignalP"/>
    </source>
</evidence>
<keyword evidence="6" id="KW-1185">Reference proteome</keyword>
<sequence>MATSGCMLTLVTLVSAVVQVNAISQCLKFRWVGEDNSPLQGIRIAGTETYDEQIGYMNNKTSADDCFYDCCVKAVESSGCNAASFYTDDSGVNHCFLLFCDPFSDCQWTLSYDREHKSAFMSVVSDSSSVDVKVLANDIEENLEWNIVQEDTTSAPATTAAATTDDSQVIATNVPASSHPHSTTQAATTQAPTTQAPTTQAPTTQAPTTQTEQQHETVGVTTTQGSINWPSVTGSADEGMGDSSDNGDDVGTADDKDLAGGADQPSGEVNETAIIVCSLGGVALLIAGIVIAIKRYQVEKDRSVYRPLMDEIQSRGFKESDPLH</sequence>
<feature type="region of interest" description="Disordered" evidence="1">
    <location>
        <begin position="174"/>
        <end position="266"/>
    </location>
</feature>
<dbReference type="AlphaFoldDB" id="R7UY13"/>
<feature type="signal peptide" evidence="3">
    <location>
        <begin position="1"/>
        <end position="22"/>
    </location>
</feature>
<evidence type="ECO:0000256" key="1">
    <source>
        <dbReference type="SAM" id="MobiDB-lite"/>
    </source>
</evidence>
<reference evidence="4 6" key="2">
    <citation type="journal article" date="2013" name="Nature">
        <title>Insights into bilaterian evolution from three spiralian genomes.</title>
        <authorList>
            <person name="Simakov O."/>
            <person name="Marletaz F."/>
            <person name="Cho S.J."/>
            <person name="Edsinger-Gonzales E."/>
            <person name="Havlak P."/>
            <person name="Hellsten U."/>
            <person name="Kuo D.H."/>
            <person name="Larsson T."/>
            <person name="Lv J."/>
            <person name="Arendt D."/>
            <person name="Savage R."/>
            <person name="Osoegawa K."/>
            <person name="de Jong P."/>
            <person name="Grimwood J."/>
            <person name="Chapman J.A."/>
            <person name="Shapiro H."/>
            <person name="Aerts A."/>
            <person name="Otillar R.P."/>
            <person name="Terry A.Y."/>
            <person name="Boore J.L."/>
            <person name="Grigoriev I.V."/>
            <person name="Lindberg D.R."/>
            <person name="Seaver E.C."/>
            <person name="Weisblat D.A."/>
            <person name="Putnam N.H."/>
            <person name="Rokhsar D.S."/>
        </authorList>
    </citation>
    <scope>NUCLEOTIDE SEQUENCE</scope>
    <source>
        <strain evidence="4 6">I ESC-2004</strain>
    </source>
</reference>
<dbReference type="Proteomes" id="UP000014760">
    <property type="component" value="Unassembled WGS sequence"/>
</dbReference>
<keyword evidence="3" id="KW-0732">Signal</keyword>
<evidence type="ECO:0000313" key="6">
    <source>
        <dbReference type="Proteomes" id="UP000014760"/>
    </source>
</evidence>